<gene>
    <name evidence="2" type="ORF">DSM104443_02162</name>
</gene>
<feature type="domain" description="DUF8198" evidence="1">
    <location>
        <begin position="27"/>
        <end position="231"/>
    </location>
</feature>
<dbReference type="RefSeq" id="WP_171092131.1">
    <property type="nucleotide sequence ID" value="NZ_CP053069.1"/>
</dbReference>
<evidence type="ECO:0000259" key="1">
    <source>
        <dbReference type="Pfam" id="PF26621"/>
    </source>
</evidence>
<dbReference type="InterPro" id="IPR058063">
    <property type="entry name" value="FFLEE_fam"/>
</dbReference>
<name>A0A6M4GUT4_9PROT</name>
<reference evidence="2 3" key="1">
    <citation type="submission" date="2020-04" db="EMBL/GenBank/DDBJ databases">
        <title>Usitatibacter rugosus gen. nov., sp. nov. and Usitatibacter palustris sp. nov., novel members of Usitatibacteraceae fam. nov. within the order Nitrosomonadales isolated from soil.</title>
        <authorList>
            <person name="Huber K.J."/>
            <person name="Neumann-Schaal M."/>
            <person name="Geppert A."/>
            <person name="Luckner M."/>
            <person name="Wanner G."/>
            <person name="Overmann J."/>
        </authorList>
    </citation>
    <scope>NUCLEOTIDE SEQUENCE [LARGE SCALE GENOMIC DNA]</scope>
    <source>
        <strain evidence="2 3">0125_3</strain>
    </source>
</reference>
<evidence type="ECO:0000313" key="3">
    <source>
        <dbReference type="Proteomes" id="UP000501534"/>
    </source>
</evidence>
<organism evidence="2 3">
    <name type="scientific">Usitatibacter rugosus</name>
    <dbReference type="NCBI Taxonomy" id="2732067"/>
    <lineage>
        <taxon>Bacteria</taxon>
        <taxon>Pseudomonadati</taxon>
        <taxon>Pseudomonadota</taxon>
        <taxon>Betaproteobacteria</taxon>
        <taxon>Nitrosomonadales</taxon>
        <taxon>Usitatibacteraceae</taxon>
        <taxon>Usitatibacter</taxon>
    </lineage>
</organism>
<dbReference type="Proteomes" id="UP000501534">
    <property type="component" value="Chromosome"/>
</dbReference>
<proteinExistence type="predicted"/>
<dbReference type="AlphaFoldDB" id="A0A6M4GUT4"/>
<dbReference type="NCBIfam" id="NF047641">
    <property type="entry name" value="FFLEE_fam"/>
    <property type="match status" value="1"/>
</dbReference>
<dbReference type="EMBL" id="CP053069">
    <property type="protein sequence ID" value="QJR11091.1"/>
    <property type="molecule type" value="Genomic_DNA"/>
</dbReference>
<dbReference type="InterPro" id="IPR058511">
    <property type="entry name" value="DUF8198"/>
</dbReference>
<protein>
    <recommendedName>
        <fullName evidence="1">DUF8198 domain-containing protein</fullName>
    </recommendedName>
</protein>
<evidence type="ECO:0000313" key="2">
    <source>
        <dbReference type="EMBL" id="QJR11091.1"/>
    </source>
</evidence>
<keyword evidence="3" id="KW-1185">Reference proteome</keyword>
<dbReference type="Pfam" id="PF26621">
    <property type="entry name" value="DUF8198"/>
    <property type="match status" value="1"/>
</dbReference>
<sequence length="234" mass="25935">MIEPSLPPSPEALKAHLVQLRALRGKDAQAAPPKRLLEVKQWQQARLQQTYADLAANPRYVEATQFFLEDLYGPKDFSGRDEAMLKIYPSMVRLLPASAVQTAALAIEVDALSEVLDRALAMALGTRKLDEASYAKAYRESSTPELRERQIARVEEAGHRLAQLVKKPLVTKTLKLMRAPARLAGLSELQEFLERGFESFAAMGEADAFLATVGSREREIAKRLFSSAPAPFSL</sequence>
<dbReference type="KEGG" id="uru:DSM104443_02162"/>
<accession>A0A6M4GUT4</accession>